<name>A0A023DWR2_9PROT</name>
<gene>
    <name evidence="1" type="ORF">HE1_00118</name>
</gene>
<comment type="caution">
    <text evidence="1">The sequence shown here is derived from an EMBL/GenBank/DDBJ whole genome shotgun (WGS) entry which is preliminary data.</text>
</comment>
<dbReference type="EMBL" id="BAUP01000031">
    <property type="protein sequence ID" value="GAJ45809.1"/>
    <property type="molecule type" value="Genomic_DNA"/>
</dbReference>
<organism evidence="1 2">
    <name type="scientific">Holospora elegans E1</name>
    <dbReference type="NCBI Taxonomy" id="1427503"/>
    <lineage>
        <taxon>Bacteria</taxon>
        <taxon>Pseudomonadati</taxon>
        <taxon>Pseudomonadota</taxon>
        <taxon>Alphaproteobacteria</taxon>
        <taxon>Holosporales</taxon>
        <taxon>Holosporaceae</taxon>
        <taxon>Holospora</taxon>
    </lineage>
</organism>
<keyword evidence="2" id="KW-1185">Reference proteome</keyword>
<evidence type="ECO:0000313" key="2">
    <source>
        <dbReference type="Proteomes" id="UP000024842"/>
    </source>
</evidence>
<reference evidence="1 2" key="1">
    <citation type="journal article" date="2014" name="FEMS Microbiol. Lett.">
        <title>Draft genome sequences of three Holospora species (Holospora obtusa, Holospora undulata, and Holospora elegans), endonuclear symbiotic bacteria of the ciliate Paramecium caudatum.</title>
        <authorList>
            <person name="Dohra H."/>
            <person name="Tanaka K."/>
            <person name="Suzuki T."/>
            <person name="Fujishima M."/>
            <person name="Suzuki H."/>
        </authorList>
    </citation>
    <scope>NUCLEOTIDE SEQUENCE [LARGE SCALE GENOMIC DNA]</scope>
    <source>
        <strain evidence="1 2">E1</strain>
    </source>
</reference>
<sequence length="83" mass="9424">MKIVIDSVDKIHGNVVSGLVEKMQHTLAKLFGREEKSIVAHMFILLWLGLGRANNAPQSPFLSLLFWCLCFCYKVFDPRLGEC</sequence>
<proteinExistence type="predicted"/>
<evidence type="ECO:0000313" key="1">
    <source>
        <dbReference type="EMBL" id="GAJ45809.1"/>
    </source>
</evidence>
<protein>
    <submittedName>
        <fullName evidence="1">Uncharacterized protein</fullName>
    </submittedName>
</protein>
<dbReference type="AlphaFoldDB" id="A0A023DWR2"/>
<accession>A0A023DWR2</accession>
<dbReference type="RefSeq" id="WP_035543418.1">
    <property type="nucleotide sequence ID" value="NZ_BAUP01000031.1"/>
</dbReference>
<dbReference type="Proteomes" id="UP000024842">
    <property type="component" value="Unassembled WGS sequence"/>
</dbReference>